<proteinExistence type="inferred from homology"/>
<evidence type="ECO:0000256" key="4">
    <source>
        <dbReference type="ARBA" id="ARBA00022741"/>
    </source>
</evidence>
<dbReference type="AlphaFoldDB" id="A0AAV7G886"/>
<dbReference type="GO" id="GO:0000166">
    <property type="term" value="F:nucleotide binding"/>
    <property type="evidence" value="ECO:0007669"/>
    <property type="project" value="UniProtKB-KW"/>
</dbReference>
<gene>
    <name evidence="7" type="ORF">IEQ34_013354</name>
</gene>
<evidence type="ECO:0000256" key="3">
    <source>
        <dbReference type="ARBA" id="ARBA00022737"/>
    </source>
</evidence>
<evidence type="ECO:0000256" key="2">
    <source>
        <dbReference type="ARBA" id="ARBA00022614"/>
    </source>
</evidence>
<evidence type="ECO:0000259" key="6">
    <source>
        <dbReference type="Pfam" id="PF18052"/>
    </source>
</evidence>
<evidence type="ECO:0000313" key="7">
    <source>
        <dbReference type="EMBL" id="KAH0458039.1"/>
    </source>
</evidence>
<keyword evidence="3" id="KW-0677">Repeat</keyword>
<dbReference type="GO" id="GO:0006952">
    <property type="term" value="P:defense response"/>
    <property type="evidence" value="ECO:0007669"/>
    <property type="project" value="UniProtKB-KW"/>
</dbReference>
<dbReference type="Gene3D" id="1.20.5.4130">
    <property type="match status" value="1"/>
</dbReference>
<protein>
    <recommendedName>
        <fullName evidence="6">Disease resistance N-terminal domain-containing protein</fullName>
    </recommendedName>
</protein>
<feature type="domain" description="Disease resistance N-terminal" evidence="6">
    <location>
        <begin position="24"/>
        <end position="81"/>
    </location>
</feature>
<comment type="caution">
    <text evidence="7">The sequence shown here is derived from an EMBL/GenBank/DDBJ whole genome shotgun (WGS) entry which is preliminary data.</text>
</comment>
<evidence type="ECO:0000256" key="5">
    <source>
        <dbReference type="ARBA" id="ARBA00022821"/>
    </source>
</evidence>
<dbReference type="InterPro" id="IPR041118">
    <property type="entry name" value="Rx_N"/>
</dbReference>
<dbReference type="Pfam" id="PF18052">
    <property type="entry name" value="Rx_N"/>
    <property type="match status" value="1"/>
</dbReference>
<sequence>MEKFYELFEVDANIGAREPDMQYMKEELERLRENHSKIQAVVFASSQAHIRDHNPALNKWLWQLRDAIDEADDVLDELEYMKYKKITDKK</sequence>
<dbReference type="EMBL" id="JAGFBR010000012">
    <property type="protein sequence ID" value="KAH0458039.1"/>
    <property type="molecule type" value="Genomic_DNA"/>
</dbReference>
<keyword evidence="2" id="KW-0433">Leucine-rich repeat</keyword>
<name>A0AAV7G886_DENCH</name>
<evidence type="ECO:0000313" key="8">
    <source>
        <dbReference type="Proteomes" id="UP000775213"/>
    </source>
</evidence>
<reference evidence="7 8" key="1">
    <citation type="journal article" date="2021" name="Hortic Res">
        <title>Chromosome-scale assembly of the Dendrobium chrysotoxum genome enhances the understanding of orchid evolution.</title>
        <authorList>
            <person name="Zhang Y."/>
            <person name="Zhang G.Q."/>
            <person name="Zhang D."/>
            <person name="Liu X.D."/>
            <person name="Xu X.Y."/>
            <person name="Sun W.H."/>
            <person name="Yu X."/>
            <person name="Zhu X."/>
            <person name="Wang Z.W."/>
            <person name="Zhao X."/>
            <person name="Zhong W.Y."/>
            <person name="Chen H."/>
            <person name="Yin W.L."/>
            <person name="Huang T."/>
            <person name="Niu S.C."/>
            <person name="Liu Z.J."/>
        </authorList>
    </citation>
    <scope>NUCLEOTIDE SEQUENCE [LARGE SCALE GENOMIC DNA]</scope>
    <source>
        <strain evidence="7">Lindl</strain>
    </source>
</reference>
<keyword evidence="8" id="KW-1185">Reference proteome</keyword>
<keyword evidence="4" id="KW-0547">Nucleotide-binding</keyword>
<dbReference type="Proteomes" id="UP000775213">
    <property type="component" value="Unassembled WGS sequence"/>
</dbReference>
<keyword evidence="5" id="KW-0611">Plant defense</keyword>
<organism evidence="7 8">
    <name type="scientific">Dendrobium chrysotoxum</name>
    <name type="common">Orchid</name>
    <dbReference type="NCBI Taxonomy" id="161865"/>
    <lineage>
        <taxon>Eukaryota</taxon>
        <taxon>Viridiplantae</taxon>
        <taxon>Streptophyta</taxon>
        <taxon>Embryophyta</taxon>
        <taxon>Tracheophyta</taxon>
        <taxon>Spermatophyta</taxon>
        <taxon>Magnoliopsida</taxon>
        <taxon>Liliopsida</taxon>
        <taxon>Asparagales</taxon>
        <taxon>Orchidaceae</taxon>
        <taxon>Epidendroideae</taxon>
        <taxon>Malaxideae</taxon>
        <taxon>Dendrobiinae</taxon>
        <taxon>Dendrobium</taxon>
    </lineage>
</organism>
<evidence type="ECO:0000256" key="1">
    <source>
        <dbReference type="ARBA" id="ARBA00008894"/>
    </source>
</evidence>
<accession>A0AAV7G886</accession>
<comment type="similarity">
    <text evidence="1">Belongs to the disease resistance NB-LRR family.</text>
</comment>